<comment type="caution">
    <text evidence="2">The sequence shown here is derived from an EMBL/GenBank/DDBJ whole genome shotgun (WGS) entry which is preliminary data.</text>
</comment>
<dbReference type="GeneID" id="93667551"/>
<proteinExistence type="predicted"/>
<sequence>MHYGHDAEPPKIAETAEAEFGPAETFSERLTRQRAMVLAASTLMRTTPQWSRMLCSAVAASDRVVSVDGDAETGTLGWLVPQGTVSLLVVEDCDDYHAVEHVASALAAMNAVTLTVDAKRAERLHSLVTALHRCIPQGFAALPAGQDASYPEGATVAVLTPDFLFRSWAPPQILTQPARDKNERLELVSLYGNVRQLDVQFY</sequence>
<evidence type="ECO:0000256" key="1">
    <source>
        <dbReference type="SAM" id="MobiDB-lite"/>
    </source>
</evidence>
<dbReference type="KEGG" id="rtx:TI83_04055"/>
<evidence type="ECO:0000313" key="2">
    <source>
        <dbReference type="EMBL" id="KKM46385.1"/>
    </source>
</evidence>
<dbReference type="EMBL" id="PSWU01000004">
    <property type="protein sequence ID" value="PPI16535.1"/>
    <property type="molecule type" value="Genomic_DNA"/>
</dbReference>
<feature type="region of interest" description="Disordered" evidence="1">
    <location>
        <begin position="1"/>
        <end position="24"/>
    </location>
</feature>
<dbReference type="RefSeq" id="WP_027692364.1">
    <property type="nucleotide sequence ID" value="NZ_CP010848.1"/>
</dbReference>
<dbReference type="OrthoDB" id="5125878at2"/>
<name>A0A0C5B927_9MICO</name>
<evidence type="ECO:0000313" key="5">
    <source>
        <dbReference type="Proteomes" id="UP000237966"/>
    </source>
</evidence>
<evidence type="ECO:0000313" key="3">
    <source>
        <dbReference type="EMBL" id="PPI16535.1"/>
    </source>
</evidence>
<accession>A0A0C5B927</accession>
<dbReference type="AlphaFoldDB" id="A0A0C5B927"/>
<protein>
    <submittedName>
        <fullName evidence="2">Uncharacterized protein</fullName>
    </submittedName>
</protein>
<reference evidence="3 5" key="2">
    <citation type="submission" date="2018-02" db="EMBL/GenBank/DDBJ databases">
        <title>Bacteriophage NCPPB3778 and a type I-E CRISPR drive the evolution of the US Biological Select Agent, Rathayibacter toxicus.</title>
        <authorList>
            <person name="Davis E.W.II."/>
            <person name="Tabima J.F."/>
            <person name="Weisberg A.J."/>
            <person name="Lopes L.D."/>
            <person name="Wiseman M.S."/>
            <person name="Wiseman M.S."/>
            <person name="Pupko T."/>
            <person name="Belcher M.S."/>
            <person name="Sechler A.J."/>
            <person name="Tancos M.A."/>
            <person name="Schroeder B.K."/>
            <person name="Murray T.D."/>
            <person name="Luster D.G."/>
            <person name="Schneider W.L."/>
            <person name="Rogers E."/>
            <person name="Andreote F.D."/>
            <person name="Grunwald N.J."/>
            <person name="Putnam M.L."/>
            <person name="Chang J.H."/>
        </authorList>
    </citation>
    <scope>NUCLEOTIDE SEQUENCE [LARGE SCALE GENOMIC DNA]</scope>
    <source>
        <strain evidence="3 5">FH99</strain>
    </source>
</reference>
<organism evidence="2 4">
    <name type="scientific">Rathayibacter toxicus</name>
    <dbReference type="NCBI Taxonomy" id="145458"/>
    <lineage>
        <taxon>Bacteria</taxon>
        <taxon>Bacillati</taxon>
        <taxon>Actinomycetota</taxon>
        <taxon>Actinomycetes</taxon>
        <taxon>Micrococcales</taxon>
        <taxon>Microbacteriaceae</taxon>
        <taxon>Rathayibacter</taxon>
    </lineage>
</organism>
<dbReference type="Proteomes" id="UP000052979">
    <property type="component" value="Unassembled WGS sequence"/>
</dbReference>
<dbReference type="PATRIC" id="fig|145458.7.peg.935"/>
<keyword evidence="4" id="KW-1185">Reference proteome</keyword>
<dbReference type="Proteomes" id="UP000237966">
    <property type="component" value="Unassembled WGS sequence"/>
</dbReference>
<feature type="compositionally biased region" description="Basic and acidic residues" evidence="1">
    <location>
        <begin position="1"/>
        <end position="11"/>
    </location>
</feature>
<evidence type="ECO:0000313" key="4">
    <source>
        <dbReference type="Proteomes" id="UP000052979"/>
    </source>
</evidence>
<dbReference type="EMBL" id="LBFI01000024">
    <property type="protein sequence ID" value="KKM46385.1"/>
    <property type="molecule type" value="Genomic_DNA"/>
</dbReference>
<gene>
    <name evidence="3" type="ORF">C5C51_03875</name>
    <name evidence="2" type="ORF">VT73_05090</name>
</gene>
<dbReference type="KEGG" id="rtc:APU90_02415"/>
<reference evidence="2 4" key="1">
    <citation type="submission" date="2015-04" db="EMBL/GenBank/DDBJ databases">
        <title>Draft genome sequence of Rathayibacter toxicus strain FH-142 (AKA 70134 or CS 32), a Western Australian isolate.</title>
        <authorList>
            <consortium name="Consortium for Microbial Forensics and Genomics (microFORGE)"/>
            <person name="Knight B.M."/>
            <person name="Roberts D.P."/>
            <person name="Lin D."/>
            <person name="Hari K."/>
            <person name="Fletcher J."/>
            <person name="Melcher U."/>
            <person name="Blagden T."/>
            <person name="Luster D.G."/>
            <person name="Sechler A.J."/>
            <person name="Schneider W.L."/>
            <person name="Winegar R.A."/>
        </authorList>
    </citation>
    <scope>NUCLEOTIDE SEQUENCE [LARGE SCALE GENOMIC DNA]</scope>
    <source>
        <strain evidence="2 4">FH142</strain>
    </source>
</reference>